<evidence type="ECO:0000313" key="3">
    <source>
        <dbReference type="Proteomes" id="UP001205603"/>
    </source>
</evidence>
<dbReference type="RefSeq" id="WP_255028027.1">
    <property type="nucleotide sequence ID" value="NZ_JANDHW010000012.1"/>
</dbReference>
<dbReference type="SUPFAM" id="SSF53448">
    <property type="entry name" value="Nucleotide-diphospho-sugar transferases"/>
    <property type="match status" value="1"/>
</dbReference>
<dbReference type="EC" id="2.4.-.-" evidence="2"/>
<dbReference type="PANTHER" id="PTHR22916">
    <property type="entry name" value="GLYCOSYLTRANSFERASE"/>
    <property type="match status" value="1"/>
</dbReference>
<organism evidence="2 3">
    <name type="scientific">Coprobacter tertius</name>
    <dbReference type="NCBI Taxonomy" id="2944915"/>
    <lineage>
        <taxon>Bacteria</taxon>
        <taxon>Pseudomonadati</taxon>
        <taxon>Bacteroidota</taxon>
        <taxon>Bacteroidia</taxon>
        <taxon>Bacteroidales</taxon>
        <taxon>Barnesiellaceae</taxon>
        <taxon>Coprobacter</taxon>
    </lineage>
</organism>
<dbReference type="PANTHER" id="PTHR22916:SF3">
    <property type="entry name" value="UDP-GLCNAC:BETAGAL BETA-1,3-N-ACETYLGLUCOSAMINYLTRANSFERASE-LIKE PROTEIN 1"/>
    <property type="match status" value="1"/>
</dbReference>
<feature type="domain" description="Glycosyltransferase 2-like" evidence="1">
    <location>
        <begin position="21"/>
        <end position="184"/>
    </location>
</feature>
<gene>
    <name evidence="2" type="ORF">NMU02_11330</name>
</gene>
<sequence length="327" mass="38101">MKNKKETVSETAPLVSIRCLAFNHEKYIRQCLDGFVMQRTTFPVEIIVHDDASTDGTAAIIREYAERYPNIIPLLETENQYSKKDGSLGRIMNAAVHGKYVALCEGDDYWTDPLKLQKQVDFLESHPDYALVYTDVRFYYEAKKKLSDPVFHSGMIKRTTDFTEHLVNAGFLAPCTWVCRREVLPPPTTVYCDGTFPWMLDLYHNSKIYYLDEATAVYRFLEESASHSKSLQKRYEYGRGILKIQFDYIKKYGLSEDVKQRVLRNRYAVLLPDAAAIGDREFVREAQKFLKKLPLKKWERKALVTSASGLWDKYRFFIVSLYNRLVK</sequence>
<dbReference type="InterPro" id="IPR029044">
    <property type="entry name" value="Nucleotide-diphossugar_trans"/>
</dbReference>
<proteinExistence type="predicted"/>
<keyword evidence="2" id="KW-0328">Glycosyltransferase</keyword>
<name>A0ABT1MLT3_9BACT</name>
<dbReference type="Gene3D" id="3.90.550.10">
    <property type="entry name" value="Spore Coat Polysaccharide Biosynthesis Protein SpsA, Chain A"/>
    <property type="match status" value="1"/>
</dbReference>
<dbReference type="GO" id="GO:0016757">
    <property type="term" value="F:glycosyltransferase activity"/>
    <property type="evidence" value="ECO:0007669"/>
    <property type="project" value="UniProtKB-KW"/>
</dbReference>
<comment type="caution">
    <text evidence="2">The sequence shown here is derived from an EMBL/GenBank/DDBJ whole genome shotgun (WGS) entry which is preliminary data.</text>
</comment>
<dbReference type="Pfam" id="PF00535">
    <property type="entry name" value="Glycos_transf_2"/>
    <property type="match status" value="1"/>
</dbReference>
<accession>A0ABT1MLT3</accession>
<protein>
    <submittedName>
        <fullName evidence="2">Glycosyltransferase</fullName>
        <ecNumber evidence="2">2.4.-.-</ecNumber>
    </submittedName>
</protein>
<dbReference type="EMBL" id="JANDHW010000012">
    <property type="protein sequence ID" value="MCP9612683.1"/>
    <property type="molecule type" value="Genomic_DNA"/>
</dbReference>
<keyword evidence="3" id="KW-1185">Reference proteome</keyword>
<evidence type="ECO:0000259" key="1">
    <source>
        <dbReference type="Pfam" id="PF00535"/>
    </source>
</evidence>
<dbReference type="Proteomes" id="UP001205603">
    <property type="component" value="Unassembled WGS sequence"/>
</dbReference>
<evidence type="ECO:0000313" key="2">
    <source>
        <dbReference type="EMBL" id="MCP9612683.1"/>
    </source>
</evidence>
<keyword evidence="2" id="KW-0808">Transferase</keyword>
<dbReference type="InterPro" id="IPR001173">
    <property type="entry name" value="Glyco_trans_2-like"/>
</dbReference>
<reference evidence="2 3" key="1">
    <citation type="submission" date="2022-07" db="EMBL/GenBank/DDBJ databases">
        <title>Fecal culturing of patients with breast cancer.</title>
        <authorList>
            <person name="Teng N.M.Y."/>
            <person name="Kiu R."/>
            <person name="Evans R."/>
            <person name="Baker D.J."/>
            <person name="Zenner C."/>
            <person name="Robinson S.D."/>
            <person name="Hall L.J."/>
        </authorList>
    </citation>
    <scope>NUCLEOTIDE SEQUENCE [LARGE SCALE GENOMIC DNA]</scope>
    <source>
        <strain evidence="2 3">LH1063</strain>
    </source>
</reference>